<dbReference type="AlphaFoldDB" id="F8MQA4"/>
<evidence type="ECO:0000313" key="1">
    <source>
        <dbReference type="EMBL" id="EGO56534.1"/>
    </source>
</evidence>
<dbReference type="GeneID" id="20827908"/>
<dbReference type="KEGG" id="nte:NEUTE1DRAFT43821"/>
<dbReference type="RefSeq" id="XP_009851556.1">
    <property type="nucleotide sequence ID" value="XM_009853254.1"/>
</dbReference>
<proteinExistence type="predicted"/>
<protein>
    <submittedName>
        <fullName evidence="1">Uncharacterized protein</fullName>
    </submittedName>
</protein>
<gene>
    <name evidence="1" type="ORF">NEUTE1DRAFT_43821</name>
</gene>
<evidence type="ECO:0000313" key="2">
    <source>
        <dbReference type="Proteomes" id="UP000008065"/>
    </source>
</evidence>
<name>F8MQA4_NEUT8</name>
<accession>F8MQA4</accession>
<sequence>MVDETAGLRPLSPARVGRVNWQIAHCDYVTHFNKRPEHLAGYRGQAASHSTVSTHNRACVAVNSDSVSSLIALPVAHSHGANIWKESFSNLFKWTYRICFEEFPSSSFEHLIPETSCALLGILAESSSSYAALAFSRLHTTLTTFNKESIMQRPTDIGNLLHNAPGL</sequence>
<dbReference type="Proteomes" id="UP000008065">
    <property type="component" value="Unassembled WGS sequence"/>
</dbReference>
<organism evidence="1 2">
    <name type="scientific">Neurospora tetrasperma (strain FGSC 2508 / ATCC MYA-4615 / P0657)</name>
    <dbReference type="NCBI Taxonomy" id="510951"/>
    <lineage>
        <taxon>Eukaryota</taxon>
        <taxon>Fungi</taxon>
        <taxon>Dikarya</taxon>
        <taxon>Ascomycota</taxon>
        <taxon>Pezizomycotina</taxon>
        <taxon>Sordariomycetes</taxon>
        <taxon>Sordariomycetidae</taxon>
        <taxon>Sordariales</taxon>
        <taxon>Sordariaceae</taxon>
        <taxon>Neurospora</taxon>
    </lineage>
</organism>
<keyword evidence="2" id="KW-1185">Reference proteome</keyword>
<dbReference type="EMBL" id="GL891305">
    <property type="protein sequence ID" value="EGO56534.1"/>
    <property type="molecule type" value="Genomic_DNA"/>
</dbReference>
<dbReference type="HOGENOM" id="CLU_1595024_0_0_1"/>
<dbReference type="VEuPathDB" id="FungiDB:NEUTE1DRAFT_43821"/>
<reference evidence="2" key="1">
    <citation type="journal article" date="2011" name="Genetics">
        <title>Massive changes in genome architecture accompany the transition to self-fertility in the filamentous fungus Neurospora tetrasperma.</title>
        <authorList>
            <person name="Ellison C.E."/>
            <person name="Stajich J.E."/>
            <person name="Jacobson D.J."/>
            <person name="Natvig D.O."/>
            <person name="Lapidus A."/>
            <person name="Foster B."/>
            <person name="Aerts A."/>
            <person name="Riley R."/>
            <person name="Lindquist E.A."/>
            <person name="Grigoriev I.V."/>
            <person name="Taylor J.W."/>
        </authorList>
    </citation>
    <scope>NUCLEOTIDE SEQUENCE [LARGE SCALE GENOMIC DNA]</scope>
    <source>
        <strain evidence="2">FGSC 2508 / P0657</strain>
    </source>
</reference>